<dbReference type="Pfam" id="PF04389">
    <property type="entry name" value="Peptidase_M28"/>
    <property type="match status" value="1"/>
</dbReference>
<evidence type="ECO:0000313" key="9">
    <source>
        <dbReference type="EMBL" id="CAD7222097.1"/>
    </source>
</evidence>
<proteinExistence type="predicted"/>
<dbReference type="GO" id="GO:0005739">
    <property type="term" value="C:mitochondrion"/>
    <property type="evidence" value="ECO:0007669"/>
    <property type="project" value="TreeGrafter"/>
</dbReference>
<dbReference type="InterPro" id="IPR045864">
    <property type="entry name" value="aa-tRNA-synth_II/BPL/LPL"/>
</dbReference>
<dbReference type="PROSITE" id="PS50862">
    <property type="entry name" value="AA_TRNA_LIGASE_II"/>
    <property type="match status" value="1"/>
</dbReference>
<accession>A0A7R8W3I8</accession>
<dbReference type="InterPro" id="IPR036621">
    <property type="entry name" value="Anticodon-bd_dom_sf"/>
</dbReference>
<dbReference type="PRINTS" id="PR01046">
    <property type="entry name" value="TRNASYNTHPRO"/>
</dbReference>
<dbReference type="Gene3D" id="3.40.630.10">
    <property type="entry name" value="Zn peptidases"/>
    <property type="match status" value="1"/>
</dbReference>
<dbReference type="SUPFAM" id="SSF52954">
    <property type="entry name" value="Class II aaRS ABD-related"/>
    <property type="match status" value="1"/>
</dbReference>
<dbReference type="EMBL" id="OB660027">
    <property type="protein sequence ID" value="CAD7222097.1"/>
    <property type="molecule type" value="Genomic_DNA"/>
</dbReference>
<keyword evidence="2" id="KW-0436">Ligase</keyword>
<evidence type="ECO:0000256" key="8">
    <source>
        <dbReference type="ARBA" id="ARBA00047671"/>
    </source>
</evidence>
<name>A0A7R8W3I8_9CRUS</name>
<sequence>MIFKEATLMSRLFRPFTATMKVKPEVPAPRESVCHSAKPLLMCFAMYYPGPGGGHGFPYSGPGGYGSPWSFVALSQLANDSLLQRFVNFIAGSPRVVGSSSHRSVREFIAKQLQDSGYIVVIERHSEQIPLVDSGLPRSVEFASVVATLNPQAERQIVLAAHYDTLYRDKNFSRRFVGASDSAVPCAMILFMGVRLAPILRQILPPSLSLQLVFFDGEEAFRRWSQDDSIYGARYLANVWSQRPHPVRPEMPVISGIEFMMLLDVLGTELGCTTDGSPALRDVKFKTKNITYRLASLEVLLREMDYLEVYGTRCRRGERGYFKPDGDQGVQDDHLPFLAKGVPIVHLIPTPFPSTWHTLGDDLTAINMLLLENSYVFPTGSGTYAYLPLGQMVLQKLVHQIDEAMADLDAQKVLFPAFCNASLWKKSGRWEGPRKDVFTFVDRNQHEFILNPTHEEPVTDLISHFKDFSYRGLPLRLYQITSKFRDEMRPVHGLLRAKEFLMKDLYTFDESKEAARETYQQVLRVYRRFFRKLGLRVLQVTGDPGNIGGSASDEFHIINPVGEDTLQVCGNCGLAVNAGELGLMLQCSKCDAAEGKQTEKGIEVAHAFLLEQKYSEPMQAKFVTSEKETEHTRCYEMGCFGIGVSRLMAAIVETNCLHHSEADCIRWPDVISPFLLALVPAKDGSREEAASSSLLSTLSSSLSPTLRFILHRHVIIDDRAKLTIGRRMRDIKTAGIAPYLIVAGKSTAEGKLELVHRGETIAEGKPQEILEQLEDELKSSLLMNDSDNNDQEESAFIISKA</sequence>
<evidence type="ECO:0000256" key="2">
    <source>
        <dbReference type="ARBA" id="ARBA00022598"/>
    </source>
</evidence>
<dbReference type="EC" id="6.1.1.15" evidence="1"/>
<keyword evidence="5" id="KW-0648">Protein biosynthesis</keyword>
<gene>
    <name evidence="9" type="ORF">CTOB1V02_LOCUS114</name>
</gene>
<dbReference type="InterPro" id="IPR002314">
    <property type="entry name" value="aa-tRNA-synt_IIb"/>
</dbReference>
<dbReference type="GO" id="GO:0004827">
    <property type="term" value="F:proline-tRNA ligase activity"/>
    <property type="evidence" value="ECO:0007669"/>
    <property type="project" value="UniProtKB-EC"/>
</dbReference>
<organism evidence="9">
    <name type="scientific">Cyprideis torosa</name>
    <dbReference type="NCBI Taxonomy" id="163714"/>
    <lineage>
        <taxon>Eukaryota</taxon>
        <taxon>Metazoa</taxon>
        <taxon>Ecdysozoa</taxon>
        <taxon>Arthropoda</taxon>
        <taxon>Crustacea</taxon>
        <taxon>Oligostraca</taxon>
        <taxon>Ostracoda</taxon>
        <taxon>Podocopa</taxon>
        <taxon>Podocopida</taxon>
        <taxon>Cytherocopina</taxon>
        <taxon>Cytheroidea</taxon>
        <taxon>Cytherideidae</taxon>
        <taxon>Cyprideis</taxon>
    </lineage>
</organism>
<evidence type="ECO:0000256" key="4">
    <source>
        <dbReference type="ARBA" id="ARBA00022840"/>
    </source>
</evidence>
<keyword evidence="4" id="KW-0067">ATP-binding</keyword>
<keyword evidence="3" id="KW-0547">Nucleotide-binding</keyword>
<dbReference type="InterPro" id="IPR007484">
    <property type="entry name" value="Peptidase_M28"/>
</dbReference>
<dbReference type="OrthoDB" id="10267474at2759"/>
<dbReference type="Gene3D" id="3.40.50.800">
    <property type="entry name" value="Anticodon-binding domain"/>
    <property type="match status" value="1"/>
</dbReference>
<protein>
    <recommendedName>
        <fullName evidence="1">proline--tRNA ligase</fullName>
        <ecNumber evidence="1">6.1.1.15</ecNumber>
    </recommendedName>
    <alternativeName>
        <fullName evidence="7">Prolyl-tRNA synthetase</fullName>
    </alternativeName>
</protein>
<evidence type="ECO:0000256" key="7">
    <source>
        <dbReference type="ARBA" id="ARBA00029731"/>
    </source>
</evidence>
<dbReference type="SUPFAM" id="SSF53187">
    <property type="entry name" value="Zn-dependent exopeptidases"/>
    <property type="match status" value="1"/>
</dbReference>
<reference evidence="9" key="1">
    <citation type="submission" date="2020-11" db="EMBL/GenBank/DDBJ databases">
        <authorList>
            <person name="Tran Van P."/>
        </authorList>
    </citation>
    <scope>NUCLEOTIDE SEQUENCE</scope>
</reference>
<dbReference type="InterPro" id="IPR050062">
    <property type="entry name" value="Pro-tRNA_synthetase"/>
</dbReference>
<dbReference type="InterPro" id="IPR006195">
    <property type="entry name" value="aa-tRNA-synth_II"/>
</dbReference>
<dbReference type="InterPro" id="IPR002316">
    <property type="entry name" value="Pro-tRNA-ligase_IIa"/>
</dbReference>
<dbReference type="PANTHER" id="PTHR42753">
    <property type="entry name" value="MITOCHONDRIAL RIBOSOME PROTEIN L39/PROLYL-TRNA LIGASE FAMILY MEMBER"/>
    <property type="match status" value="1"/>
</dbReference>
<evidence type="ECO:0000256" key="5">
    <source>
        <dbReference type="ARBA" id="ARBA00022917"/>
    </source>
</evidence>
<dbReference type="GO" id="GO:0005524">
    <property type="term" value="F:ATP binding"/>
    <property type="evidence" value="ECO:0007669"/>
    <property type="project" value="UniProtKB-KW"/>
</dbReference>
<dbReference type="AlphaFoldDB" id="A0A7R8W3I8"/>
<dbReference type="Pfam" id="PF00587">
    <property type="entry name" value="tRNA-synt_2b"/>
    <property type="match status" value="1"/>
</dbReference>
<evidence type="ECO:0000256" key="3">
    <source>
        <dbReference type="ARBA" id="ARBA00022741"/>
    </source>
</evidence>
<dbReference type="Gene3D" id="3.30.930.10">
    <property type="entry name" value="Bira Bifunctional Protein, Domain 2"/>
    <property type="match status" value="1"/>
</dbReference>
<keyword evidence="6" id="KW-0030">Aminoacyl-tRNA synthetase</keyword>
<dbReference type="SUPFAM" id="SSF55681">
    <property type="entry name" value="Class II aaRS and biotin synthetases"/>
    <property type="match status" value="1"/>
</dbReference>
<dbReference type="GO" id="GO:0006433">
    <property type="term" value="P:prolyl-tRNA aminoacylation"/>
    <property type="evidence" value="ECO:0007669"/>
    <property type="project" value="InterPro"/>
</dbReference>
<evidence type="ECO:0000256" key="1">
    <source>
        <dbReference type="ARBA" id="ARBA00012831"/>
    </source>
</evidence>
<dbReference type="PANTHER" id="PTHR42753:SF2">
    <property type="entry name" value="PROLINE--TRNA LIGASE"/>
    <property type="match status" value="1"/>
</dbReference>
<comment type="catalytic activity">
    <reaction evidence="8">
        <text>tRNA(Pro) + L-proline + ATP = L-prolyl-tRNA(Pro) + AMP + diphosphate</text>
        <dbReference type="Rhea" id="RHEA:14305"/>
        <dbReference type="Rhea" id="RHEA-COMP:9700"/>
        <dbReference type="Rhea" id="RHEA-COMP:9702"/>
        <dbReference type="ChEBI" id="CHEBI:30616"/>
        <dbReference type="ChEBI" id="CHEBI:33019"/>
        <dbReference type="ChEBI" id="CHEBI:60039"/>
        <dbReference type="ChEBI" id="CHEBI:78442"/>
        <dbReference type="ChEBI" id="CHEBI:78532"/>
        <dbReference type="ChEBI" id="CHEBI:456215"/>
        <dbReference type="EC" id="6.1.1.15"/>
    </reaction>
</comment>
<evidence type="ECO:0000256" key="6">
    <source>
        <dbReference type="ARBA" id="ARBA00023146"/>
    </source>
</evidence>